<reference evidence="1 2" key="2">
    <citation type="journal article" date="2022" name="Mol. Ecol. Resour.">
        <title>The genomes of chicory, endive, great burdock and yacon provide insights into Asteraceae paleo-polyploidization history and plant inulin production.</title>
        <authorList>
            <person name="Fan W."/>
            <person name="Wang S."/>
            <person name="Wang H."/>
            <person name="Wang A."/>
            <person name="Jiang F."/>
            <person name="Liu H."/>
            <person name="Zhao H."/>
            <person name="Xu D."/>
            <person name="Zhang Y."/>
        </authorList>
    </citation>
    <scope>NUCLEOTIDE SEQUENCE [LARGE SCALE GENOMIC DNA]</scope>
    <source>
        <strain evidence="2">cv. Niubang</strain>
    </source>
</reference>
<name>A0ACB8Y6G9_ARCLA</name>
<comment type="caution">
    <text evidence="1">The sequence shown here is derived from an EMBL/GenBank/DDBJ whole genome shotgun (WGS) entry which is preliminary data.</text>
</comment>
<accession>A0ACB8Y6G9</accession>
<evidence type="ECO:0000313" key="2">
    <source>
        <dbReference type="Proteomes" id="UP001055879"/>
    </source>
</evidence>
<reference evidence="2" key="1">
    <citation type="journal article" date="2022" name="Mol. Ecol. Resour.">
        <title>The genomes of chicory, endive, great burdock and yacon provide insights into Asteraceae palaeo-polyploidization history and plant inulin production.</title>
        <authorList>
            <person name="Fan W."/>
            <person name="Wang S."/>
            <person name="Wang H."/>
            <person name="Wang A."/>
            <person name="Jiang F."/>
            <person name="Liu H."/>
            <person name="Zhao H."/>
            <person name="Xu D."/>
            <person name="Zhang Y."/>
        </authorList>
    </citation>
    <scope>NUCLEOTIDE SEQUENCE [LARGE SCALE GENOMIC DNA]</scope>
    <source>
        <strain evidence="2">cv. Niubang</strain>
    </source>
</reference>
<gene>
    <name evidence="1" type="ORF">L6452_35716</name>
</gene>
<keyword evidence="2" id="KW-1185">Reference proteome</keyword>
<evidence type="ECO:0000313" key="1">
    <source>
        <dbReference type="EMBL" id="KAI3680937.1"/>
    </source>
</evidence>
<organism evidence="1 2">
    <name type="scientific">Arctium lappa</name>
    <name type="common">Greater burdock</name>
    <name type="synonym">Lappa major</name>
    <dbReference type="NCBI Taxonomy" id="4217"/>
    <lineage>
        <taxon>Eukaryota</taxon>
        <taxon>Viridiplantae</taxon>
        <taxon>Streptophyta</taxon>
        <taxon>Embryophyta</taxon>
        <taxon>Tracheophyta</taxon>
        <taxon>Spermatophyta</taxon>
        <taxon>Magnoliopsida</taxon>
        <taxon>eudicotyledons</taxon>
        <taxon>Gunneridae</taxon>
        <taxon>Pentapetalae</taxon>
        <taxon>asterids</taxon>
        <taxon>campanulids</taxon>
        <taxon>Asterales</taxon>
        <taxon>Asteraceae</taxon>
        <taxon>Carduoideae</taxon>
        <taxon>Cardueae</taxon>
        <taxon>Arctiinae</taxon>
        <taxon>Arctium</taxon>
    </lineage>
</organism>
<protein>
    <submittedName>
        <fullName evidence="1">Uncharacterized protein</fullName>
    </submittedName>
</protein>
<dbReference type="Proteomes" id="UP001055879">
    <property type="component" value="Linkage Group LG13"/>
</dbReference>
<proteinExistence type="predicted"/>
<dbReference type="EMBL" id="CM042059">
    <property type="protein sequence ID" value="KAI3680937.1"/>
    <property type="molecule type" value="Genomic_DNA"/>
</dbReference>
<sequence length="650" mass="74851">MNTGSSSTTVEVLNSMERSSFSTNGQDIMADVVETLYEDSRDDRIVAGIDRIARLPADLDDDQFIPTSYHVSNEQDDETLGVSKSKGQVSQEILEDEVEGDYQNSRRDMNKYVGIKDAQMLINKLENRRKVCPDYFFEYKCDDKELISIFWADETTRLNFKMFGDALSFDATYRTNEHAMVFVPFVAVDNHKKSVVVGAALINGETVPNYTWILKAFMKAHGQQPRFVITDQCAAMKQAIPIAFPNSKHRLCMWHITKKLPSKISAYLAHSTAFQSDFKKLVWDVHLEPVVFEEKWNDMIEEYGLRGDDWFEEMYRIRESWIPAYYKDCHMSGLMKTTSRSESINAFFNLYAHFHNDLVRFISAFDNAIDEQRVKHGSLEVTTKCSVPRLVSPCDIEAQAAEVYTRTIFFEVQNEIRKALWRCGWGKCVEDGDTMIYMITHKTKRKEVKATYKVVQIKKDNTIECSCNLFVRYGILCRHALKVLLNDEADCIPEKYIVRRWRRDLVPVQWLPACFRYGEADEEKERLMGKALHIFERVIARVKQDKEALSNFIDLIEKWDVDNATDLPRQSIAEMKRASFEECLGVSAPDSVDILPPTGIRNKGCGTGKRLIGAAEKAISKGKKPKRRCRLCFQLTSHDSRNCPTRHSSK</sequence>